<comment type="caution">
    <text evidence="2">The sequence shown here is derived from an EMBL/GenBank/DDBJ whole genome shotgun (WGS) entry which is preliminary data.</text>
</comment>
<name>A0A951QR62_9CYAN</name>
<evidence type="ECO:0000313" key="2">
    <source>
        <dbReference type="EMBL" id="MBW4669638.1"/>
    </source>
</evidence>
<feature type="chain" id="PRO_5037199744" evidence="1">
    <location>
        <begin position="20"/>
        <end position="252"/>
    </location>
</feature>
<evidence type="ECO:0000313" key="3">
    <source>
        <dbReference type="Proteomes" id="UP000729701"/>
    </source>
</evidence>
<organism evidence="2 3">
    <name type="scientific">Cyanomargarita calcarea GSE-NOS-MK-12-04C</name>
    <dbReference type="NCBI Taxonomy" id="2839659"/>
    <lineage>
        <taxon>Bacteria</taxon>
        <taxon>Bacillati</taxon>
        <taxon>Cyanobacteriota</taxon>
        <taxon>Cyanophyceae</taxon>
        <taxon>Nostocales</taxon>
        <taxon>Cyanomargaritaceae</taxon>
        <taxon>Cyanomargarita</taxon>
    </lineage>
</organism>
<dbReference type="NCBIfam" id="TIGR02595">
    <property type="entry name" value="PEP_CTERM"/>
    <property type="match status" value="1"/>
</dbReference>
<reference evidence="2" key="1">
    <citation type="submission" date="2021-05" db="EMBL/GenBank/DDBJ databases">
        <authorList>
            <person name="Pietrasiak N."/>
            <person name="Ward R."/>
            <person name="Stajich J.E."/>
            <person name="Kurbessoian T."/>
        </authorList>
    </citation>
    <scope>NUCLEOTIDE SEQUENCE</scope>
    <source>
        <strain evidence="2">GSE-NOS-MK-12-04C</strain>
    </source>
</reference>
<dbReference type="EMBL" id="JAHHGZ010000022">
    <property type="protein sequence ID" value="MBW4669638.1"/>
    <property type="molecule type" value="Genomic_DNA"/>
</dbReference>
<protein>
    <submittedName>
        <fullName evidence="2">PEP-CTERM sorting domain-containing protein</fullName>
    </submittedName>
</protein>
<dbReference type="Proteomes" id="UP000729701">
    <property type="component" value="Unassembled WGS sequence"/>
</dbReference>
<reference evidence="2" key="2">
    <citation type="journal article" date="2022" name="Microbiol. Resour. Announc.">
        <title>Metagenome Sequencing to Explore Phylogenomics of Terrestrial Cyanobacteria.</title>
        <authorList>
            <person name="Ward R.D."/>
            <person name="Stajich J.E."/>
            <person name="Johansen J.R."/>
            <person name="Huntemann M."/>
            <person name="Clum A."/>
            <person name="Foster B."/>
            <person name="Foster B."/>
            <person name="Roux S."/>
            <person name="Palaniappan K."/>
            <person name="Varghese N."/>
            <person name="Mukherjee S."/>
            <person name="Reddy T.B.K."/>
            <person name="Daum C."/>
            <person name="Copeland A."/>
            <person name="Chen I.A."/>
            <person name="Ivanova N.N."/>
            <person name="Kyrpides N.C."/>
            <person name="Shapiro N."/>
            <person name="Eloe-Fadrosh E.A."/>
            <person name="Pietrasiak N."/>
        </authorList>
    </citation>
    <scope>NUCLEOTIDE SEQUENCE</scope>
    <source>
        <strain evidence="2">GSE-NOS-MK-12-04C</strain>
    </source>
</reference>
<dbReference type="AlphaFoldDB" id="A0A951QR62"/>
<dbReference type="InterPro" id="IPR013424">
    <property type="entry name" value="Ice-binding_C"/>
</dbReference>
<gene>
    <name evidence="2" type="ORF">KME60_20040</name>
</gene>
<keyword evidence="1" id="KW-0732">Signal</keyword>
<sequence>MKITQLMMAIALATVPVMSAFIEKAVAQQEAVVQEELAPIRPQGNGYSQPGSPSVFVQFDLFDALSNGNPILDLEQKNDKLGVFFGAIENYNIGTGRLLVDEKEEVVRDTSGFAQFEIPFTSQNTLFDVGNLRAELIPSSKDSEYKGSEVVEYTIFGSGKDGTIYQKNQRTLPCCNFDTKRAVNDLEYILQENLLDGAIATFQNPIIPNRFIGGRLYRTGIVTRNIPEPNTTIGLFTLSVMSAGFLLKRKMK</sequence>
<accession>A0A951QR62</accession>
<proteinExistence type="predicted"/>
<feature type="signal peptide" evidence="1">
    <location>
        <begin position="1"/>
        <end position="19"/>
    </location>
</feature>
<evidence type="ECO:0000256" key="1">
    <source>
        <dbReference type="SAM" id="SignalP"/>
    </source>
</evidence>